<organism evidence="3 4">
    <name type="scientific">Tritrichomonas musculus</name>
    <dbReference type="NCBI Taxonomy" id="1915356"/>
    <lineage>
        <taxon>Eukaryota</taxon>
        <taxon>Metamonada</taxon>
        <taxon>Parabasalia</taxon>
        <taxon>Tritrichomonadida</taxon>
        <taxon>Tritrichomonadidae</taxon>
        <taxon>Tritrichomonas</taxon>
    </lineage>
</organism>
<feature type="domain" description="EF-hand" evidence="2">
    <location>
        <begin position="51"/>
        <end position="77"/>
    </location>
</feature>
<evidence type="ECO:0000313" key="4">
    <source>
        <dbReference type="Proteomes" id="UP001470230"/>
    </source>
</evidence>
<dbReference type="Proteomes" id="UP001470230">
    <property type="component" value="Unassembled WGS sequence"/>
</dbReference>
<proteinExistence type="predicted"/>
<reference evidence="3 4" key="1">
    <citation type="submission" date="2024-04" db="EMBL/GenBank/DDBJ databases">
        <title>Tritrichomonas musculus Genome.</title>
        <authorList>
            <person name="Alves-Ferreira E."/>
            <person name="Grigg M."/>
            <person name="Lorenzi H."/>
            <person name="Galac M."/>
        </authorList>
    </citation>
    <scope>NUCLEOTIDE SEQUENCE [LARGE SCALE GENOMIC DNA]</scope>
    <source>
        <strain evidence="3 4">EAF2021</strain>
    </source>
</reference>
<dbReference type="InterPro" id="IPR018247">
    <property type="entry name" value="EF_Hand_1_Ca_BS"/>
</dbReference>
<comment type="caution">
    <text evidence="3">The sequence shown here is derived from an EMBL/GenBank/DDBJ whole genome shotgun (WGS) entry which is preliminary data.</text>
</comment>
<name>A0ABR2HHC4_9EUKA</name>
<feature type="domain" description="EF-hand" evidence="2">
    <location>
        <begin position="80"/>
        <end position="115"/>
    </location>
</feature>
<dbReference type="PROSITE" id="PS00018">
    <property type="entry name" value="EF_HAND_1"/>
    <property type="match status" value="1"/>
</dbReference>
<dbReference type="Gene3D" id="1.10.238.10">
    <property type="entry name" value="EF-hand"/>
    <property type="match status" value="1"/>
</dbReference>
<keyword evidence="1" id="KW-0106">Calcium</keyword>
<protein>
    <recommendedName>
        <fullName evidence="2">EF-hand domain-containing protein</fullName>
    </recommendedName>
</protein>
<evidence type="ECO:0000259" key="2">
    <source>
        <dbReference type="PROSITE" id="PS50222"/>
    </source>
</evidence>
<accession>A0ABR2HHC4</accession>
<gene>
    <name evidence="3" type="ORF">M9Y10_020138</name>
</gene>
<dbReference type="Pfam" id="PF13833">
    <property type="entry name" value="EF-hand_8"/>
    <property type="match status" value="2"/>
</dbReference>
<dbReference type="EMBL" id="JAPFFF010000029">
    <property type="protein sequence ID" value="KAK8846134.1"/>
    <property type="molecule type" value="Genomic_DNA"/>
</dbReference>
<keyword evidence="4" id="KW-1185">Reference proteome</keyword>
<sequence>MKFTFTEKEIQEMGDQFLELNTEGNGLLSEESIDEYIKTLDVNPIFAKLGFRLFDLDKDNALTFAEFALFLKGISLLESNPKEFHKFVFESVDVDDNEELDPNEFDLYCKILGIDETTKESVALVKALDTRGKGTITFDDLYNGLIIPLTEKTQ</sequence>
<dbReference type="InterPro" id="IPR002048">
    <property type="entry name" value="EF_hand_dom"/>
</dbReference>
<dbReference type="SUPFAM" id="SSF47473">
    <property type="entry name" value="EF-hand"/>
    <property type="match status" value="1"/>
</dbReference>
<evidence type="ECO:0000313" key="3">
    <source>
        <dbReference type="EMBL" id="KAK8846134.1"/>
    </source>
</evidence>
<evidence type="ECO:0000256" key="1">
    <source>
        <dbReference type="ARBA" id="ARBA00022837"/>
    </source>
</evidence>
<dbReference type="InterPro" id="IPR011992">
    <property type="entry name" value="EF-hand-dom_pair"/>
</dbReference>
<dbReference type="PROSITE" id="PS50222">
    <property type="entry name" value="EF_HAND_2"/>
    <property type="match status" value="2"/>
</dbReference>